<evidence type="ECO:0000313" key="9">
    <source>
        <dbReference type="EMBL" id="GGL99215.1"/>
    </source>
</evidence>
<keyword evidence="6" id="KW-0449">Lipoprotein</keyword>
<dbReference type="InterPro" id="IPR050957">
    <property type="entry name" value="BMP_lipoprotein"/>
</dbReference>
<feature type="signal peptide" evidence="7">
    <location>
        <begin position="1"/>
        <end position="23"/>
    </location>
</feature>
<dbReference type="RefSeq" id="WP_028287962.1">
    <property type="nucleotide sequence ID" value="NZ_BMLF01000001.1"/>
</dbReference>
<dbReference type="InterPro" id="IPR028082">
    <property type="entry name" value="Peripla_BP_I"/>
</dbReference>
<evidence type="ECO:0000256" key="4">
    <source>
        <dbReference type="ARBA" id="ARBA00022729"/>
    </source>
</evidence>
<dbReference type="AlphaFoldDB" id="A0A917SX44"/>
<evidence type="ECO:0000256" key="1">
    <source>
        <dbReference type="ARBA" id="ARBA00004193"/>
    </source>
</evidence>
<dbReference type="SUPFAM" id="SSF53822">
    <property type="entry name" value="Periplasmic binding protein-like I"/>
    <property type="match status" value="1"/>
</dbReference>
<evidence type="ECO:0000256" key="5">
    <source>
        <dbReference type="ARBA" id="ARBA00023136"/>
    </source>
</evidence>
<dbReference type="CDD" id="cd06354">
    <property type="entry name" value="PBP1_PrnA-like"/>
    <property type="match status" value="1"/>
</dbReference>
<keyword evidence="10" id="KW-1185">Reference proteome</keyword>
<dbReference type="Proteomes" id="UP000649829">
    <property type="component" value="Unassembled WGS sequence"/>
</dbReference>
<evidence type="ECO:0000256" key="6">
    <source>
        <dbReference type="ARBA" id="ARBA00023288"/>
    </source>
</evidence>
<protein>
    <submittedName>
        <fullName evidence="9">BMP family ABC transporter substrate-binding protein</fullName>
    </submittedName>
</protein>
<dbReference type="Gene3D" id="3.40.50.2300">
    <property type="match status" value="2"/>
</dbReference>
<comment type="similarity">
    <text evidence="2">Belongs to the BMP lipoprotein family.</text>
</comment>
<evidence type="ECO:0000313" key="10">
    <source>
        <dbReference type="Proteomes" id="UP000649829"/>
    </source>
</evidence>
<dbReference type="GO" id="GO:0005886">
    <property type="term" value="C:plasma membrane"/>
    <property type="evidence" value="ECO:0007669"/>
    <property type="project" value="UniProtKB-SubCell"/>
</dbReference>
<evidence type="ECO:0000256" key="7">
    <source>
        <dbReference type="SAM" id="SignalP"/>
    </source>
</evidence>
<reference evidence="9" key="2">
    <citation type="submission" date="2020-09" db="EMBL/GenBank/DDBJ databases">
        <authorList>
            <person name="Sun Q."/>
            <person name="Zhou Y."/>
        </authorList>
    </citation>
    <scope>NUCLEOTIDE SEQUENCE</scope>
    <source>
        <strain evidence="9">CGMCC 1.6293</strain>
    </source>
</reference>
<evidence type="ECO:0000259" key="8">
    <source>
        <dbReference type="Pfam" id="PF02608"/>
    </source>
</evidence>
<comment type="caution">
    <text evidence="9">The sequence shown here is derived from an EMBL/GenBank/DDBJ whole genome shotgun (WGS) entry which is preliminary data.</text>
</comment>
<evidence type="ECO:0000256" key="2">
    <source>
        <dbReference type="ARBA" id="ARBA00008610"/>
    </source>
</evidence>
<accession>A0A917SX44</accession>
<gene>
    <name evidence="9" type="ORF">GCM10011534_21300</name>
</gene>
<organism evidence="9 10">
    <name type="scientific">Pseudooceanicola nanhaiensis</name>
    <dbReference type="NCBI Taxonomy" id="375761"/>
    <lineage>
        <taxon>Bacteria</taxon>
        <taxon>Pseudomonadati</taxon>
        <taxon>Pseudomonadota</taxon>
        <taxon>Alphaproteobacteria</taxon>
        <taxon>Rhodobacterales</taxon>
        <taxon>Paracoccaceae</taxon>
        <taxon>Pseudooceanicola</taxon>
    </lineage>
</organism>
<comment type="subcellular location">
    <subcellularLocation>
        <location evidence="1">Cell membrane</location>
        <topology evidence="1">Lipid-anchor</topology>
    </subcellularLocation>
</comment>
<sequence length="334" mass="34509">MTLMTKFLGAAAAMALSAGAALAEPALIYDLGGKFDKSFNEAAFNGATKWAEENGGSFRDIELQSEAQREQALRRFAEAGLNPVITTGFAFSTPIANVAADYPDTKFVTIDGYVDPEAHPNVLSILFSEHQGSYLVGVMAGMASESGTVGFVGGMDIPLIRKFACGYAQGVKAVNPDATVIANMTGTTPAAWNDPVKGSELAKAQISQGADVIFAAAGGTGIGVLQTAADEDILSIGVDSNQNYLHPGKVLTSMLKRVDVAVADAMAAGEDLETGVKVLGLAEDGVGVAIDDNNAELVSGDMTTAVEEAKAKIIAGDTEVHDYTADDSCPALTF</sequence>
<feature type="chain" id="PRO_5037479373" evidence="7">
    <location>
        <begin position="24"/>
        <end position="334"/>
    </location>
</feature>
<proteinExistence type="inferred from homology"/>
<reference evidence="9" key="1">
    <citation type="journal article" date="2014" name="Int. J. Syst. Evol. Microbiol.">
        <title>Complete genome sequence of Corynebacterium casei LMG S-19264T (=DSM 44701T), isolated from a smear-ripened cheese.</title>
        <authorList>
            <consortium name="US DOE Joint Genome Institute (JGI-PGF)"/>
            <person name="Walter F."/>
            <person name="Albersmeier A."/>
            <person name="Kalinowski J."/>
            <person name="Ruckert C."/>
        </authorList>
    </citation>
    <scope>NUCLEOTIDE SEQUENCE</scope>
    <source>
        <strain evidence="9">CGMCC 1.6293</strain>
    </source>
</reference>
<dbReference type="PANTHER" id="PTHR34296">
    <property type="entry name" value="TRANSCRIPTIONAL ACTIVATOR PROTEIN MED"/>
    <property type="match status" value="1"/>
</dbReference>
<feature type="domain" description="ABC transporter substrate-binding protein PnrA-like" evidence="8">
    <location>
        <begin position="35"/>
        <end position="314"/>
    </location>
</feature>
<evidence type="ECO:0000256" key="3">
    <source>
        <dbReference type="ARBA" id="ARBA00022475"/>
    </source>
</evidence>
<keyword evidence="5" id="KW-0472">Membrane</keyword>
<keyword evidence="3" id="KW-1003">Cell membrane</keyword>
<name>A0A917SX44_9RHOB</name>
<keyword evidence="4 7" id="KW-0732">Signal</keyword>
<dbReference type="InterPro" id="IPR003760">
    <property type="entry name" value="PnrA-like"/>
</dbReference>
<dbReference type="PANTHER" id="PTHR34296:SF2">
    <property type="entry name" value="ABC TRANSPORTER GUANOSINE-BINDING PROTEIN NUPN"/>
    <property type="match status" value="1"/>
</dbReference>
<dbReference type="EMBL" id="BMLF01000001">
    <property type="protein sequence ID" value="GGL99215.1"/>
    <property type="molecule type" value="Genomic_DNA"/>
</dbReference>
<dbReference type="Pfam" id="PF02608">
    <property type="entry name" value="Bmp"/>
    <property type="match status" value="1"/>
</dbReference>